<dbReference type="RefSeq" id="WP_303300655.1">
    <property type="nucleotide sequence ID" value="NZ_BAABDA010000042.1"/>
</dbReference>
<dbReference type="SUPFAM" id="SSF53756">
    <property type="entry name" value="UDP-Glycosyltransferase/glycogen phosphorylase"/>
    <property type="match status" value="1"/>
</dbReference>
<keyword evidence="3" id="KW-1185">Reference proteome</keyword>
<organism evidence="2 3">
    <name type="scientific">Flavivirga jejuensis</name>
    <dbReference type="NCBI Taxonomy" id="870487"/>
    <lineage>
        <taxon>Bacteria</taxon>
        <taxon>Pseudomonadati</taxon>
        <taxon>Bacteroidota</taxon>
        <taxon>Flavobacteriia</taxon>
        <taxon>Flavobacteriales</taxon>
        <taxon>Flavobacteriaceae</taxon>
        <taxon>Flavivirga</taxon>
    </lineage>
</organism>
<dbReference type="Gene3D" id="3.40.50.2000">
    <property type="entry name" value="Glycogen Phosphorylase B"/>
    <property type="match status" value="1"/>
</dbReference>
<protein>
    <submittedName>
        <fullName evidence="2">Glycosyltransferase</fullName>
        <ecNumber evidence="2">2.4.-.-</ecNumber>
    </submittedName>
</protein>
<dbReference type="EMBL" id="JAUOEL010000001">
    <property type="protein sequence ID" value="MDO5973564.1"/>
    <property type="molecule type" value="Genomic_DNA"/>
</dbReference>
<feature type="domain" description="Spore protein YkvP/CgeB glycosyl transferase-like" evidence="1">
    <location>
        <begin position="254"/>
        <end position="373"/>
    </location>
</feature>
<evidence type="ECO:0000313" key="3">
    <source>
        <dbReference type="Proteomes" id="UP001176806"/>
    </source>
</evidence>
<keyword evidence="2" id="KW-0808">Transferase</keyword>
<name>A0ABT8WK83_9FLAO</name>
<dbReference type="Pfam" id="PF13524">
    <property type="entry name" value="Glyco_trans_1_2"/>
    <property type="match status" value="1"/>
</dbReference>
<sequence length="382" mass="44901">MKILLIGEYSRLHNSLKEGLIKNGHEVLLIASNDGFKNYPVDIYIGARTKEIPLLFFIIKLIHKLFRIDIPKIEVALRFYKILPRLKGFDVVQLINEDSIKTFLKIEMWFLKRIINQNKKLFLLSCGTDFISVKYAFDKKFRYSILTPLNNNPKLKKHYKFIFQRISKPYHRLHKFLYEHIEGVFASDMDYHIPLKDNPKYLGLIPNPINIDKLKADSIKITDKINIFHGINSLNYFKKGNLFFEEALDRIQKKYPEKVNVITTKNIPYKEYIELYNNSHIILDQVYAFDQGYNALEAMAKGKVAFTGAEKEWLDYYNLAEDSVAINALPNAEKIAEKIEWLILNPEKIIEISKNARAFIEKEHNYIKIANKYISKWADKVK</sequence>
<evidence type="ECO:0000313" key="2">
    <source>
        <dbReference type="EMBL" id="MDO5973564.1"/>
    </source>
</evidence>
<dbReference type="InterPro" id="IPR055259">
    <property type="entry name" value="YkvP/CgeB_Glyco_trans-like"/>
</dbReference>
<keyword evidence="2" id="KW-0328">Glycosyltransferase</keyword>
<gene>
    <name evidence="2" type="ORF">Q4Q40_05140</name>
</gene>
<comment type="caution">
    <text evidence="2">The sequence shown here is derived from an EMBL/GenBank/DDBJ whole genome shotgun (WGS) entry which is preliminary data.</text>
</comment>
<proteinExistence type="predicted"/>
<dbReference type="GO" id="GO:0016757">
    <property type="term" value="F:glycosyltransferase activity"/>
    <property type="evidence" value="ECO:0007669"/>
    <property type="project" value="UniProtKB-KW"/>
</dbReference>
<dbReference type="EC" id="2.4.-.-" evidence="2"/>
<reference evidence="2" key="1">
    <citation type="submission" date="2023-07" db="EMBL/GenBank/DDBJ databases">
        <title>Two novel species in the genus Flavivirga.</title>
        <authorList>
            <person name="Kwon K."/>
        </authorList>
    </citation>
    <scope>NUCLEOTIDE SEQUENCE</scope>
    <source>
        <strain evidence="2">KACC 14158</strain>
    </source>
</reference>
<accession>A0ABT8WK83</accession>
<dbReference type="Proteomes" id="UP001176806">
    <property type="component" value="Unassembled WGS sequence"/>
</dbReference>
<evidence type="ECO:0000259" key="1">
    <source>
        <dbReference type="Pfam" id="PF13524"/>
    </source>
</evidence>